<dbReference type="GO" id="GO:0017056">
    <property type="term" value="F:structural constituent of nuclear pore"/>
    <property type="evidence" value="ECO:0007669"/>
    <property type="project" value="InterPro"/>
</dbReference>
<dbReference type="EMBL" id="BDSP01000255">
    <property type="protein sequence ID" value="GAX27291.1"/>
    <property type="molecule type" value="Genomic_DNA"/>
</dbReference>
<evidence type="ECO:0000313" key="4">
    <source>
        <dbReference type="EMBL" id="GAX27291.1"/>
    </source>
</evidence>
<comment type="subcellular location">
    <subcellularLocation>
        <location evidence="1">Nucleus</location>
    </subcellularLocation>
</comment>
<dbReference type="PANTHER" id="PTHR13405">
    <property type="entry name" value="NUCLEAR PORE COMPLEX PROTEIN NUP133"/>
    <property type="match status" value="1"/>
</dbReference>
<dbReference type="OrthoDB" id="40872at2759"/>
<dbReference type="AlphaFoldDB" id="A0A1Z5KMP5"/>
<gene>
    <name evidence="4" type="ORF">FisN_23Lh141</name>
</gene>
<proteinExistence type="predicted"/>
<dbReference type="InterPro" id="IPR037624">
    <property type="entry name" value="Nup133-like"/>
</dbReference>
<dbReference type="PANTHER" id="PTHR13405:SF11">
    <property type="entry name" value="NUCLEAR PORE COMPLEX PROTEIN NUP133"/>
    <property type="match status" value="1"/>
</dbReference>
<evidence type="ECO:0000313" key="5">
    <source>
        <dbReference type="Proteomes" id="UP000198406"/>
    </source>
</evidence>
<evidence type="ECO:0000256" key="3">
    <source>
        <dbReference type="ARBA" id="ARBA00023242"/>
    </source>
</evidence>
<dbReference type="GO" id="GO:0016973">
    <property type="term" value="P:poly(A)+ mRNA export from nucleus"/>
    <property type="evidence" value="ECO:0007669"/>
    <property type="project" value="TreeGrafter"/>
</dbReference>
<dbReference type="GO" id="GO:0000972">
    <property type="term" value="P:transcription-dependent tethering of RNA polymerase II gene DNA at nuclear periphery"/>
    <property type="evidence" value="ECO:0007669"/>
    <property type="project" value="TreeGrafter"/>
</dbReference>
<organism evidence="4 5">
    <name type="scientific">Fistulifera solaris</name>
    <name type="common">Oleaginous diatom</name>
    <dbReference type="NCBI Taxonomy" id="1519565"/>
    <lineage>
        <taxon>Eukaryota</taxon>
        <taxon>Sar</taxon>
        <taxon>Stramenopiles</taxon>
        <taxon>Ochrophyta</taxon>
        <taxon>Bacillariophyta</taxon>
        <taxon>Bacillariophyceae</taxon>
        <taxon>Bacillariophycidae</taxon>
        <taxon>Naviculales</taxon>
        <taxon>Naviculaceae</taxon>
        <taxon>Fistulifera</taxon>
    </lineage>
</organism>
<sequence length="1024" mass="114593">MALSSPGMLQGTETHRNIQTPTADLPWSMDVVSLLPESILSEDSYYIAGAARLRWNCLVLSTELKVWYAPPKATLGDQKLSLATLSLVHPKLAYDKTIVKLHTDPQSPRAAFVYAVNKDNGDFLVWQLDARSLKQRQQPATYTSIPLPEGDSITTLQVAAGQAPRIWVGTSQGHVYWVSQTTIPMSIHAQLVQEEKRSSFFPLWTSSSTLPPPSEAVVAVCPCTDRTFQVVFADGSVLEWTMNHTESRRVLFECREVLQLWPVYQAQENASGISMLKVIQAAYQGKALHMLFLVVSDHENSRLYWARFLDGELQVMQRLNRFVDPAQEAQVAGLEVAENNIAYTIVSTHVDPGRVRLGVGQAGRTTVVLALSGDRVHELDVHVPGTVATILPETLTKDWVKYGIIVWDATGIGLRFTLRDETIKSSSSGGNRIQGKTLQMHLKAAFWENYSHPDQVPRLPPSLLDASVGDLEQAVMSFSKQLLQEQREIITSPSRPVELHLALIEFLQQTARYRDLSALCRWQLLAMGQEASALQVIASKHTIGWERDQIKELRAGSVAEWLEELQEICLTGGGQDRQESFLRWCCEGIDAALAFRAERANATYDVTPNVLPQVQSLTDVPVWTSRPSLQNILKRQVLFWGSHSVASSIVAQSIVQFWLQTCLDNLMAFPNDDTRSSYTEALKEAFSLLRRINTWKNDLFLFELCVAHIYIDGLCEIVYDHEQRGDGASFALEPLFEANSAQVDKTTNLFFGSGVLKWFIDRRLFGHTLRYGKYCPKALAHWMKNETALAPYKWINDIQNKDYSSATASLLQKISGGNAALSDTLNTLSAANLSNRIVMMESLVQADESMKLHRNIEKKRELVMAQKELMGDTENPLQPPHRLLQVALQKVDQVNDSADKAHACMIGLAIATAFESISEMEEKATSVWCKSIVSNEAAWRRLLNQQVDIFDSTLREKVFSDTVFGQLLELVDDDQSDDLERISFRNPRIENMVLGSLDPSGSDIAPKMQRLLRSAAGVESSVCE</sequence>
<keyword evidence="3" id="KW-0539">Nucleus</keyword>
<accession>A0A1Z5KMP5</accession>
<name>A0A1Z5KMP5_FISSO</name>
<dbReference type="InParanoid" id="A0A1Z5KMP5"/>
<keyword evidence="5" id="KW-1185">Reference proteome</keyword>
<evidence type="ECO:0000256" key="1">
    <source>
        <dbReference type="ARBA" id="ARBA00004123"/>
    </source>
</evidence>
<comment type="caution">
    <text evidence="4">The sequence shown here is derived from an EMBL/GenBank/DDBJ whole genome shotgun (WGS) entry which is preliminary data.</text>
</comment>
<keyword evidence="2" id="KW-0813">Transport</keyword>
<dbReference type="Proteomes" id="UP000198406">
    <property type="component" value="Unassembled WGS sequence"/>
</dbReference>
<dbReference type="GO" id="GO:0006606">
    <property type="term" value="P:protein import into nucleus"/>
    <property type="evidence" value="ECO:0007669"/>
    <property type="project" value="TreeGrafter"/>
</dbReference>
<dbReference type="GO" id="GO:0031080">
    <property type="term" value="C:nuclear pore outer ring"/>
    <property type="evidence" value="ECO:0007669"/>
    <property type="project" value="TreeGrafter"/>
</dbReference>
<evidence type="ECO:0008006" key="6">
    <source>
        <dbReference type="Google" id="ProtNLM"/>
    </source>
</evidence>
<protein>
    <recommendedName>
        <fullName evidence="6">Nuclear pore complex protein Nup133</fullName>
    </recommendedName>
</protein>
<evidence type="ECO:0000256" key="2">
    <source>
        <dbReference type="ARBA" id="ARBA00022448"/>
    </source>
</evidence>
<reference evidence="4 5" key="1">
    <citation type="journal article" date="2015" name="Plant Cell">
        <title>Oil accumulation by the oleaginous diatom Fistulifera solaris as revealed by the genome and transcriptome.</title>
        <authorList>
            <person name="Tanaka T."/>
            <person name="Maeda Y."/>
            <person name="Veluchamy A."/>
            <person name="Tanaka M."/>
            <person name="Abida H."/>
            <person name="Marechal E."/>
            <person name="Bowler C."/>
            <person name="Muto M."/>
            <person name="Sunaga Y."/>
            <person name="Tanaka M."/>
            <person name="Yoshino T."/>
            <person name="Taniguchi T."/>
            <person name="Fukuda Y."/>
            <person name="Nemoto M."/>
            <person name="Matsumoto M."/>
            <person name="Wong P.S."/>
            <person name="Aburatani S."/>
            <person name="Fujibuchi W."/>
        </authorList>
    </citation>
    <scope>NUCLEOTIDE SEQUENCE [LARGE SCALE GENOMIC DNA]</scope>
    <source>
        <strain evidence="4 5">JPCC DA0580</strain>
    </source>
</reference>